<dbReference type="AlphaFoldDB" id="A0A4R7C0D6"/>
<dbReference type="EMBL" id="SNZR01000013">
    <property type="protein sequence ID" value="TDR89937.1"/>
    <property type="molecule type" value="Genomic_DNA"/>
</dbReference>
<accession>A0A4R7C0D6</accession>
<feature type="domain" description="RES" evidence="1">
    <location>
        <begin position="75"/>
        <end position="197"/>
    </location>
</feature>
<organism evidence="2 3">
    <name type="scientific">Enterovirga rhinocerotis</name>
    <dbReference type="NCBI Taxonomy" id="1339210"/>
    <lineage>
        <taxon>Bacteria</taxon>
        <taxon>Pseudomonadati</taxon>
        <taxon>Pseudomonadota</taxon>
        <taxon>Alphaproteobacteria</taxon>
        <taxon>Hyphomicrobiales</taxon>
        <taxon>Methylobacteriaceae</taxon>
        <taxon>Enterovirga</taxon>
    </lineage>
</organism>
<comment type="caution">
    <text evidence="2">The sequence shown here is derived from an EMBL/GenBank/DDBJ whole genome shotgun (WGS) entry which is preliminary data.</text>
</comment>
<evidence type="ECO:0000259" key="1">
    <source>
        <dbReference type="SMART" id="SM00953"/>
    </source>
</evidence>
<reference evidence="2 3" key="1">
    <citation type="submission" date="2019-03" db="EMBL/GenBank/DDBJ databases">
        <title>Genomic Encyclopedia of Type Strains, Phase IV (KMG-IV): sequencing the most valuable type-strain genomes for metagenomic binning, comparative biology and taxonomic classification.</title>
        <authorList>
            <person name="Goeker M."/>
        </authorList>
    </citation>
    <scope>NUCLEOTIDE SEQUENCE [LARGE SCALE GENOMIC DNA]</scope>
    <source>
        <strain evidence="2 3">DSM 25903</strain>
    </source>
</reference>
<keyword evidence="3" id="KW-1185">Reference proteome</keyword>
<dbReference type="InterPro" id="IPR014914">
    <property type="entry name" value="RES_dom"/>
</dbReference>
<sequence>MVTSKLAWTPAYRIIRTIYPPVDLFEDIADPADWELLAEAEAKLNPRIRDEIGNLALVPPARRISGPTASIVMGAFTHVSPDRDSRFSDGSYGVWYCGDSLEVALAETAYHFQLFMRRTAEPPADADFRVLTCEVGAAIVDAPADCLADTDWQPGQRFGRAMRANGTDGIRYPSLRYPEGKAAAIFWPDCLTLPITQNQQLRYRWNGTRMTHYLPHGATAWTIWPIAGIT</sequence>
<dbReference type="Proteomes" id="UP000295122">
    <property type="component" value="Unassembled WGS sequence"/>
</dbReference>
<evidence type="ECO:0000313" key="3">
    <source>
        <dbReference type="Proteomes" id="UP000295122"/>
    </source>
</evidence>
<dbReference type="OrthoDB" id="9795903at2"/>
<dbReference type="Pfam" id="PF08808">
    <property type="entry name" value="RES"/>
    <property type="match status" value="1"/>
</dbReference>
<dbReference type="RefSeq" id="WP_133770945.1">
    <property type="nucleotide sequence ID" value="NZ_SNZR01000013.1"/>
</dbReference>
<name>A0A4R7C0D6_9HYPH</name>
<protein>
    <submittedName>
        <fullName evidence="2">RES domain-containing protein</fullName>
    </submittedName>
</protein>
<evidence type="ECO:0000313" key="2">
    <source>
        <dbReference type="EMBL" id="TDR89937.1"/>
    </source>
</evidence>
<dbReference type="SMART" id="SM00953">
    <property type="entry name" value="RES"/>
    <property type="match status" value="1"/>
</dbReference>
<proteinExistence type="predicted"/>
<gene>
    <name evidence="2" type="ORF">EV668_2774</name>
</gene>